<dbReference type="InterPro" id="IPR031985">
    <property type="entry name" value="DUF4787"/>
</dbReference>
<feature type="signal peptide" evidence="1">
    <location>
        <begin position="1"/>
        <end position="23"/>
    </location>
</feature>
<dbReference type="eggNOG" id="ENOG502S1X1">
    <property type="taxonomic scope" value="Eukaryota"/>
</dbReference>
<dbReference type="GeneID" id="17299775"/>
<proteinExistence type="predicted"/>
<reference evidence="4" key="2">
    <citation type="submission" date="2012-11" db="EMBL/GenBank/DDBJ databases">
        <authorList>
            <person name="Kuo A."/>
            <person name="Curtis B.A."/>
            <person name="Tanifuji G."/>
            <person name="Burki F."/>
            <person name="Gruber A."/>
            <person name="Irimia M."/>
            <person name="Maruyama S."/>
            <person name="Arias M.C."/>
            <person name="Ball S.G."/>
            <person name="Gile G.H."/>
            <person name="Hirakawa Y."/>
            <person name="Hopkins J.F."/>
            <person name="Rensing S.A."/>
            <person name="Schmutz J."/>
            <person name="Symeonidi A."/>
            <person name="Elias M."/>
            <person name="Eveleigh R.J."/>
            <person name="Herman E.K."/>
            <person name="Klute M.J."/>
            <person name="Nakayama T."/>
            <person name="Obornik M."/>
            <person name="Reyes-Prieto A."/>
            <person name="Armbrust E.V."/>
            <person name="Aves S.J."/>
            <person name="Beiko R.G."/>
            <person name="Coutinho P."/>
            <person name="Dacks J.B."/>
            <person name="Durnford D.G."/>
            <person name="Fast N.M."/>
            <person name="Green B.R."/>
            <person name="Grisdale C."/>
            <person name="Hempe F."/>
            <person name="Henrissat B."/>
            <person name="Hoppner M.P."/>
            <person name="Ishida K.-I."/>
            <person name="Kim E."/>
            <person name="Koreny L."/>
            <person name="Kroth P.G."/>
            <person name="Liu Y."/>
            <person name="Malik S.-B."/>
            <person name="Maier U.G."/>
            <person name="McRose D."/>
            <person name="Mock T."/>
            <person name="Neilson J.A."/>
            <person name="Onodera N.T."/>
            <person name="Poole A.M."/>
            <person name="Pritham E.J."/>
            <person name="Richards T.A."/>
            <person name="Rocap G."/>
            <person name="Roy S.W."/>
            <person name="Sarai C."/>
            <person name="Schaack S."/>
            <person name="Shirato S."/>
            <person name="Slamovits C.H."/>
            <person name="Spencer D.F."/>
            <person name="Suzuki S."/>
            <person name="Worden A.Z."/>
            <person name="Zauner S."/>
            <person name="Barry K."/>
            <person name="Bell C."/>
            <person name="Bharti A.K."/>
            <person name="Crow J.A."/>
            <person name="Grimwood J."/>
            <person name="Kramer R."/>
            <person name="Lindquist E."/>
            <person name="Lucas S."/>
            <person name="Salamov A."/>
            <person name="McFadden G.I."/>
            <person name="Lane C.E."/>
            <person name="Keeling P.J."/>
            <person name="Gray M.W."/>
            <person name="Grigoriev I.V."/>
            <person name="Archibald J.M."/>
        </authorList>
    </citation>
    <scope>NUCLEOTIDE SEQUENCE</scope>
    <source>
        <strain evidence="4">CCMP2712</strain>
    </source>
</reference>
<gene>
    <name evidence="2" type="ORF">GUITHDRAFT_140783</name>
</gene>
<accession>L1J559</accession>
<protein>
    <recommendedName>
        <fullName evidence="5">Secreted protein</fullName>
    </recommendedName>
</protein>
<feature type="chain" id="PRO_5008770965" description="Secreted protein" evidence="1">
    <location>
        <begin position="24"/>
        <end position="121"/>
    </location>
</feature>
<evidence type="ECO:0000313" key="4">
    <source>
        <dbReference type="Proteomes" id="UP000011087"/>
    </source>
</evidence>
<dbReference type="PANTHER" id="PTHR35455">
    <property type="entry name" value="UNNAMED PRODUCT"/>
    <property type="match status" value="1"/>
</dbReference>
<dbReference type="OrthoDB" id="1915375at2759"/>
<reference evidence="3" key="3">
    <citation type="submission" date="2016-03" db="UniProtKB">
        <authorList>
            <consortium name="EnsemblProtists"/>
        </authorList>
    </citation>
    <scope>IDENTIFICATION</scope>
</reference>
<dbReference type="EnsemblProtists" id="EKX43220">
    <property type="protein sequence ID" value="EKX43220"/>
    <property type="gene ID" value="GUITHDRAFT_140783"/>
</dbReference>
<reference evidence="2 4" key="1">
    <citation type="journal article" date="2012" name="Nature">
        <title>Algal genomes reveal evolutionary mosaicism and the fate of nucleomorphs.</title>
        <authorList>
            <consortium name="DOE Joint Genome Institute"/>
            <person name="Curtis B.A."/>
            <person name="Tanifuji G."/>
            <person name="Burki F."/>
            <person name="Gruber A."/>
            <person name="Irimia M."/>
            <person name="Maruyama S."/>
            <person name="Arias M.C."/>
            <person name="Ball S.G."/>
            <person name="Gile G.H."/>
            <person name="Hirakawa Y."/>
            <person name="Hopkins J.F."/>
            <person name="Kuo A."/>
            <person name="Rensing S.A."/>
            <person name="Schmutz J."/>
            <person name="Symeonidi A."/>
            <person name="Elias M."/>
            <person name="Eveleigh R.J."/>
            <person name="Herman E.K."/>
            <person name="Klute M.J."/>
            <person name="Nakayama T."/>
            <person name="Obornik M."/>
            <person name="Reyes-Prieto A."/>
            <person name="Armbrust E.V."/>
            <person name="Aves S.J."/>
            <person name="Beiko R.G."/>
            <person name="Coutinho P."/>
            <person name="Dacks J.B."/>
            <person name="Durnford D.G."/>
            <person name="Fast N.M."/>
            <person name="Green B.R."/>
            <person name="Grisdale C.J."/>
            <person name="Hempel F."/>
            <person name="Henrissat B."/>
            <person name="Hoppner M.P."/>
            <person name="Ishida K."/>
            <person name="Kim E."/>
            <person name="Koreny L."/>
            <person name="Kroth P.G."/>
            <person name="Liu Y."/>
            <person name="Malik S.B."/>
            <person name="Maier U.G."/>
            <person name="McRose D."/>
            <person name="Mock T."/>
            <person name="Neilson J.A."/>
            <person name="Onodera N.T."/>
            <person name="Poole A.M."/>
            <person name="Pritham E.J."/>
            <person name="Richards T.A."/>
            <person name="Rocap G."/>
            <person name="Roy S.W."/>
            <person name="Sarai C."/>
            <person name="Schaack S."/>
            <person name="Shirato S."/>
            <person name="Slamovits C.H."/>
            <person name="Spencer D.F."/>
            <person name="Suzuki S."/>
            <person name="Worden A.Z."/>
            <person name="Zauner S."/>
            <person name="Barry K."/>
            <person name="Bell C."/>
            <person name="Bharti A.K."/>
            <person name="Crow J.A."/>
            <person name="Grimwood J."/>
            <person name="Kramer R."/>
            <person name="Lindquist E."/>
            <person name="Lucas S."/>
            <person name="Salamov A."/>
            <person name="McFadden G.I."/>
            <person name="Lane C.E."/>
            <person name="Keeling P.J."/>
            <person name="Gray M.W."/>
            <person name="Grigoriev I.V."/>
            <person name="Archibald J.M."/>
        </authorList>
    </citation>
    <scope>NUCLEOTIDE SEQUENCE</scope>
    <source>
        <strain evidence="2 4">CCMP2712</strain>
    </source>
</reference>
<dbReference type="OMA" id="IDMENCA"/>
<dbReference type="PaxDb" id="55529-EKX43220"/>
<keyword evidence="4" id="KW-1185">Reference proteome</keyword>
<dbReference type="EMBL" id="JH993012">
    <property type="protein sequence ID" value="EKX43220.1"/>
    <property type="molecule type" value="Genomic_DNA"/>
</dbReference>
<evidence type="ECO:0000313" key="2">
    <source>
        <dbReference type="EMBL" id="EKX43220.1"/>
    </source>
</evidence>
<dbReference type="STRING" id="905079.L1J559"/>
<dbReference type="RefSeq" id="XP_005830200.1">
    <property type="nucleotide sequence ID" value="XM_005830143.1"/>
</dbReference>
<dbReference type="HOGENOM" id="CLU_1962508_0_0_1"/>
<sequence length="121" mass="13631">MTALARAMAAALLLGLMLPLTSCAPRRGGSRGGNVDREMRSRRNNCEKEVCSGLIGEARLSCTYKCISPACYEEIYAKDELEEGEVDTERSRLFSACFRKEHRAQQQTALDEARQERENRK</sequence>
<dbReference type="Proteomes" id="UP000011087">
    <property type="component" value="Unassembled WGS sequence"/>
</dbReference>
<evidence type="ECO:0000256" key="1">
    <source>
        <dbReference type="SAM" id="SignalP"/>
    </source>
</evidence>
<keyword evidence="1" id="KW-0732">Signal</keyword>
<dbReference type="AlphaFoldDB" id="L1J559"/>
<name>L1J559_GUITC</name>
<dbReference type="Pfam" id="PF16029">
    <property type="entry name" value="DUF4787"/>
    <property type="match status" value="1"/>
</dbReference>
<organism evidence="2">
    <name type="scientific">Guillardia theta (strain CCMP2712)</name>
    <name type="common">Cryptophyte</name>
    <dbReference type="NCBI Taxonomy" id="905079"/>
    <lineage>
        <taxon>Eukaryota</taxon>
        <taxon>Cryptophyceae</taxon>
        <taxon>Pyrenomonadales</taxon>
        <taxon>Geminigeraceae</taxon>
        <taxon>Guillardia</taxon>
    </lineage>
</organism>
<dbReference type="PANTHER" id="PTHR35455:SF1">
    <property type="entry name" value="AGAP005842-PA"/>
    <property type="match status" value="1"/>
</dbReference>
<evidence type="ECO:0000313" key="3">
    <source>
        <dbReference type="EnsemblProtists" id="EKX43220"/>
    </source>
</evidence>
<dbReference type="KEGG" id="gtt:GUITHDRAFT_140783"/>
<evidence type="ECO:0008006" key="5">
    <source>
        <dbReference type="Google" id="ProtNLM"/>
    </source>
</evidence>